<reference evidence="1" key="1">
    <citation type="submission" date="2023-03" db="EMBL/GenBank/DDBJ databases">
        <title>Massive genome expansion in bonnet fungi (Mycena s.s.) driven by repeated elements and novel gene families across ecological guilds.</title>
        <authorList>
            <consortium name="Lawrence Berkeley National Laboratory"/>
            <person name="Harder C.B."/>
            <person name="Miyauchi S."/>
            <person name="Viragh M."/>
            <person name="Kuo A."/>
            <person name="Thoen E."/>
            <person name="Andreopoulos B."/>
            <person name="Lu D."/>
            <person name="Skrede I."/>
            <person name="Drula E."/>
            <person name="Henrissat B."/>
            <person name="Morin E."/>
            <person name="Kohler A."/>
            <person name="Barry K."/>
            <person name="LaButti K."/>
            <person name="Morin E."/>
            <person name="Salamov A."/>
            <person name="Lipzen A."/>
            <person name="Mereny Z."/>
            <person name="Hegedus B."/>
            <person name="Baldrian P."/>
            <person name="Stursova M."/>
            <person name="Weitz H."/>
            <person name="Taylor A."/>
            <person name="Grigoriev I.V."/>
            <person name="Nagy L.G."/>
            <person name="Martin F."/>
            <person name="Kauserud H."/>
        </authorList>
    </citation>
    <scope>NUCLEOTIDE SEQUENCE</scope>
    <source>
        <strain evidence="1">CBHHK067</strain>
    </source>
</reference>
<sequence>MSGGSISLAGIMPTLSVNAAPKCEVRATLGKSWDCAVAETLGKDFASYDVRWLPTSDRDNIPHEMQVEFGLGMNLYPNKEEKECISSVLRHQITVWVLDPGPTKCRGILLLTSTYIPDALTETRLTMHESITVNLNEQWSKAPPTTYLEEGTQNSDAAMSVSLAAFDKSKKKKNAPQRAKMSHTRCPCTNPFHEDGTRQICAGGIWSGRLSTKSSTG</sequence>
<organism evidence="1 2">
    <name type="scientific">Mycena rosella</name>
    <name type="common">Pink bonnet</name>
    <name type="synonym">Agaricus rosellus</name>
    <dbReference type="NCBI Taxonomy" id="1033263"/>
    <lineage>
        <taxon>Eukaryota</taxon>
        <taxon>Fungi</taxon>
        <taxon>Dikarya</taxon>
        <taxon>Basidiomycota</taxon>
        <taxon>Agaricomycotina</taxon>
        <taxon>Agaricomycetes</taxon>
        <taxon>Agaricomycetidae</taxon>
        <taxon>Agaricales</taxon>
        <taxon>Marasmiineae</taxon>
        <taxon>Mycenaceae</taxon>
        <taxon>Mycena</taxon>
    </lineage>
</organism>
<proteinExistence type="predicted"/>
<accession>A0AAD7E2B0</accession>
<keyword evidence="2" id="KW-1185">Reference proteome</keyword>
<dbReference type="AlphaFoldDB" id="A0AAD7E2B0"/>
<evidence type="ECO:0000313" key="2">
    <source>
        <dbReference type="Proteomes" id="UP001221757"/>
    </source>
</evidence>
<dbReference type="EMBL" id="JARKIE010000013">
    <property type="protein sequence ID" value="KAJ7703277.1"/>
    <property type="molecule type" value="Genomic_DNA"/>
</dbReference>
<evidence type="ECO:0000313" key="1">
    <source>
        <dbReference type="EMBL" id="KAJ7703277.1"/>
    </source>
</evidence>
<name>A0AAD7E2B0_MYCRO</name>
<protein>
    <submittedName>
        <fullName evidence="1">Uncharacterized protein</fullName>
    </submittedName>
</protein>
<comment type="caution">
    <text evidence="1">The sequence shown here is derived from an EMBL/GenBank/DDBJ whole genome shotgun (WGS) entry which is preliminary data.</text>
</comment>
<dbReference type="Proteomes" id="UP001221757">
    <property type="component" value="Unassembled WGS sequence"/>
</dbReference>
<gene>
    <name evidence="1" type="ORF">B0H17DRAFT_97883</name>
</gene>